<keyword evidence="7" id="KW-1185">Reference proteome</keyword>
<evidence type="ECO:0000313" key="7">
    <source>
        <dbReference type="Proteomes" id="UP000237655"/>
    </source>
</evidence>
<name>A0A5C2H2I7_9RHOB</name>
<dbReference type="InterPro" id="IPR053138">
    <property type="entry name" value="N-alpha-Ac-DABA_deacetylase"/>
</dbReference>
<dbReference type="Gene3D" id="3.40.630.10">
    <property type="entry name" value="Zn peptidases"/>
    <property type="match status" value="1"/>
</dbReference>
<sequence>MVFATCSIQQCALLRRHGSAGYASFPLETAHRRPLIRIPRSRRSARWGTNLTAWRSRMSIKVGNVEAKAGKLERGELRVGSMADGSPIELPVFIACGRKDGPIVWLEGCIHGEEYGGAASIIQFMRNLDLSTLSGTIIGIPVANPASFNFRSRVSSIDGQNLNRIFPGDLAGSHSVQLAAVIGEHLEKHADFLIDLHSGGIGAEVPFYVIYKDDGTQNATRSKDLAKRVGVETIWRVPEAQGMGGTVTAEALRHNIPSVTVECGGGTFTQKHLDDYLVSINGFLQATGNLSGNAPVRDGYTIISGGSFIHNREGGLFVPECKVGDILPKGRMIGRLINLHGETVEEIPNPYEDSYIAALRCNYFPTHAGEICAEAIPVEAREGL</sequence>
<geneLocation type="plasmid" evidence="6 7">
    <name>p5</name>
</geneLocation>
<dbReference type="Pfam" id="PF24827">
    <property type="entry name" value="AstE_AspA_cat"/>
    <property type="match status" value="1"/>
</dbReference>
<evidence type="ECO:0000256" key="2">
    <source>
        <dbReference type="ARBA" id="ARBA00022723"/>
    </source>
</evidence>
<proteinExistence type="predicted"/>
<dbReference type="GO" id="GO:0046872">
    <property type="term" value="F:metal ion binding"/>
    <property type="evidence" value="ECO:0007669"/>
    <property type="project" value="UniProtKB-KW"/>
</dbReference>
<keyword evidence="2" id="KW-0479">Metal-binding</keyword>
<dbReference type="Proteomes" id="UP000237655">
    <property type="component" value="Plasmid p5"/>
</dbReference>
<comment type="cofactor">
    <cofactor evidence="1">
        <name>Zn(2+)</name>
        <dbReference type="ChEBI" id="CHEBI:29105"/>
    </cofactor>
</comment>
<evidence type="ECO:0000256" key="3">
    <source>
        <dbReference type="ARBA" id="ARBA00022801"/>
    </source>
</evidence>
<dbReference type="SUPFAM" id="SSF53187">
    <property type="entry name" value="Zn-dependent exopeptidases"/>
    <property type="match status" value="1"/>
</dbReference>
<accession>A0A5C2H2I7</accession>
<evidence type="ECO:0000259" key="5">
    <source>
        <dbReference type="Pfam" id="PF24827"/>
    </source>
</evidence>
<dbReference type="KEGG" id="thas:C6Y53_20950"/>
<feature type="domain" description="Succinylglutamate desuccinylase/Aspartoacylase catalytic" evidence="5">
    <location>
        <begin position="101"/>
        <end position="281"/>
    </location>
</feature>
<protein>
    <recommendedName>
        <fullName evidence="5">Succinylglutamate desuccinylase/Aspartoacylase catalytic domain-containing protein</fullName>
    </recommendedName>
</protein>
<evidence type="ECO:0000313" key="6">
    <source>
        <dbReference type="EMBL" id="QEP30667.1"/>
    </source>
</evidence>
<keyword evidence="3" id="KW-0378">Hydrolase</keyword>
<evidence type="ECO:0000256" key="4">
    <source>
        <dbReference type="ARBA" id="ARBA00022833"/>
    </source>
</evidence>
<keyword evidence="6" id="KW-0614">Plasmid</keyword>
<organism evidence="6 7">
    <name type="scientific">Pukyongiella litopenaei</name>
    <dbReference type="NCBI Taxonomy" id="2605946"/>
    <lineage>
        <taxon>Bacteria</taxon>
        <taxon>Pseudomonadati</taxon>
        <taxon>Pseudomonadota</taxon>
        <taxon>Alphaproteobacteria</taxon>
        <taxon>Rhodobacterales</taxon>
        <taxon>Paracoccaceae</taxon>
        <taxon>Pukyongiella</taxon>
    </lineage>
</organism>
<reference evidence="6 7" key="1">
    <citation type="submission" date="2019-09" db="EMBL/GenBank/DDBJ databases">
        <title>Novel bacterium SH-1.</title>
        <authorList>
            <person name="Kim Y.-S."/>
            <person name="Kim K.-H."/>
        </authorList>
    </citation>
    <scope>NUCLEOTIDE SEQUENCE [LARGE SCALE GENOMIC DNA]</scope>
    <source>
        <strain evidence="6 7">SH-1</strain>
        <plasmid evidence="6 7">p5</plasmid>
    </source>
</reference>
<keyword evidence="4" id="KW-0862">Zinc</keyword>
<evidence type="ECO:0000256" key="1">
    <source>
        <dbReference type="ARBA" id="ARBA00001947"/>
    </source>
</evidence>
<gene>
    <name evidence="6" type="ORF">C6Y53_20950</name>
</gene>
<dbReference type="PANTHER" id="PTHR37326:SF1">
    <property type="entry name" value="BLL3975 PROTEIN"/>
    <property type="match status" value="1"/>
</dbReference>
<dbReference type="InterPro" id="IPR055438">
    <property type="entry name" value="AstE_AspA_cat"/>
</dbReference>
<dbReference type="PANTHER" id="PTHR37326">
    <property type="entry name" value="BLL3975 PROTEIN"/>
    <property type="match status" value="1"/>
</dbReference>
<dbReference type="GO" id="GO:0016788">
    <property type="term" value="F:hydrolase activity, acting on ester bonds"/>
    <property type="evidence" value="ECO:0007669"/>
    <property type="project" value="InterPro"/>
</dbReference>
<dbReference type="AlphaFoldDB" id="A0A5C2H2I7"/>
<dbReference type="EMBL" id="CP043623">
    <property type="protein sequence ID" value="QEP30667.1"/>
    <property type="molecule type" value="Genomic_DNA"/>
</dbReference>